<dbReference type="STRING" id="156994.SAMN04488028_10898"/>
<dbReference type="RefSeq" id="WP_073124661.1">
    <property type="nucleotide sequence ID" value="NZ_FRAA01000008.1"/>
</dbReference>
<dbReference type="PANTHER" id="PTHR42970:SF1">
    <property type="entry name" value="PECTATE LYASE C-RELATED"/>
    <property type="match status" value="1"/>
</dbReference>
<dbReference type="Proteomes" id="UP000184474">
    <property type="component" value="Unassembled WGS sequence"/>
</dbReference>
<feature type="region of interest" description="Disordered" evidence="3">
    <location>
        <begin position="397"/>
        <end position="431"/>
    </location>
</feature>
<keyword evidence="2" id="KW-0325">Glycoprotein</keyword>
<evidence type="ECO:0008006" key="6">
    <source>
        <dbReference type="Google" id="ProtNLM"/>
    </source>
</evidence>
<evidence type="ECO:0000313" key="4">
    <source>
        <dbReference type="EMBL" id="SHK75794.1"/>
    </source>
</evidence>
<feature type="compositionally biased region" description="Basic and acidic residues" evidence="3">
    <location>
        <begin position="401"/>
        <end position="430"/>
    </location>
</feature>
<dbReference type="InterPro" id="IPR052063">
    <property type="entry name" value="Polysaccharide_Lyase_1"/>
</dbReference>
<dbReference type="Gene3D" id="2.160.20.10">
    <property type="entry name" value="Single-stranded right-handed beta-helix, Pectin lyase-like"/>
    <property type="match status" value="1"/>
</dbReference>
<accession>A0A1M6V2Z5</accession>
<reference evidence="5" key="1">
    <citation type="submission" date="2016-11" db="EMBL/GenBank/DDBJ databases">
        <authorList>
            <person name="Varghese N."/>
            <person name="Submissions S."/>
        </authorList>
    </citation>
    <scope>NUCLEOTIDE SEQUENCE [LARGE SCALE GENOMIC DNA]</scope>
    <source>
        <strain evidence="5">DSM 26134</strain>
    </source>
</reference>
<protein>
    <recommendedName>
        <fullName evidence="6">Pectate lyase</fullName>
    </recommendedName>
</protein>
<dbReference type="SUPFAM" id="SSF51126">
    <property type="entry name" value="Pectin lyase-like"/>
    <property type="match status" value="1"/>
</dbReference>
<dbReference type="InterPro" id="IPR012334">
    <property type="entry name" value="Pectin_lyas_fold"/>
</dbReference>
<name>A0A1M6V2Z5_REIAG</name>
<dbReference type="PANTHER" id="PTHR42970">
    <property type="entry name" value="PECTATE LYASE C-RELATED"/>
    <property type="match status" value="1"/>
</dbReference>
<dbReference type="AlphaFoldDB" id="A0A1M6V2Z5"/>
<keyword evidence="1" id="KW-0479">Metal-binding</keyword>
<organism evidence="4 5">
    <name type="scientific">Reichenbachiella agariperforans</name>
    <dbReference type="NCBI Taxonomy" id="156994"/>
    <lineage>
        <taxon>Bacteria</taxon>
        <taxon>Pseudomonadati</taxon>
        <taxon>Bacteroidota</taxon>
        <taxon>Cytophagia</taxon>
        <taxon>Cytophagales</taxon>
        <taxon>Reichenbachiellaceae</taxon>
        <taxon>Reichenbachiella</taxon>
    </lineage>
</organism>
<evidence type="ECO:0000313" key="5">
    <source>
        <dbReference type="Proteomes" id="UP000184474"/>
    </source>
</evidence>
<dbReference type="GO" id="GO:0046872">
    <property type="term" value="F:metal ion binding"/>
    <property type="evidence" value="ECO:0007669"/>
    <property type="project" value="UniProtKB-KW"/>
</dbReference>
<evidence type="ECO:0000256" key="2">
    <source>
        <dbReference type="ARBA" id="ARBA00023180"/>
    </source>
</evidence>
<evidence type="ECO:0000256" key="3">
    <source>
        <dbReference type="SAM" id="MobiDB-lite"/>
    </source>
</evidence>
<sequence>MLDQKSILSISFKHIQICLAVVCTFFSIGLQAQTLAFPSAEGYGQYTTGGRGGQVLIVTSLADSGAGTLREAIETKGPRTIVFAVSGNIVLESELKINSGNVTIAGQTAPGEGICLQNYALKVSASNVIIRYIRVRMGDLAAEQDDAISITRKKDIILDHCTFSWGTDETATFYDNENFTLQWCIISESLNNSVHKKGEHGYGGIWGGKKASFHHNLLAHHKSRNPRFCGARYHKVPEEEIVDFRNNVIYNWKANSAYGGEEGNHNMIGNYYKPGPATQGKKARIIVEPFAPYGTFYLSGNRILGQDDITADNSLGVKGDFPVEGLLTEPIDVAGVTTQSADEALALVLAQAGASHRRDVLDQRIVTEVSEGTATYGKESNGIIDTQSDVGNWPVLVGGKAPKDKDQDGMSDRWEKENGLDPKDPKDHQAYDLGSDYTNIEYYFEFLLAKKTNK</sequence>
<dbReference type="EMBL" id="FRAA01000008">
    <property type="protein sequence ID" value="SHK75794.1"/>
    <property type="molecule type" value="Genomic_DNA"/>
</dbReference>
<gene>
    <name evidence="4" type="ORF">SAMN04488028_10898</name>
</gene>
<proteinExistence type="predicted"/>
<keyword evidence="5" id="KW-1185">Reference proteome</keyword>
<evidence type="ECO:0000256" key="1">
    <source>
        <dbReference type="ARBA" id="ARBA00022723"/>
    </source>
</evidence>
<dbReference type="InterPro" id="IPR011050">
    <property type="entry name" value="Pectin_lyase_fold/virulence"/>
</dbReference>